<feature type="compositionally biased region" description="Basic and acidic residues" evidence="2">
    <location>
        <begin position="160"/>
        <end position="176"/>
    </location>
</feature>
<feature type="domain" description="Up-regulated during septation protein 1" evidence="3">
    <location>
        <begin position="414"/>
        <end position="530"/>
    </location>
</feature>
<feature type="region of interest" description="Disordered" evidence="2">
    <location>
        <begin position="93"/>
        <end position="415"/>
    </location>
</feature>
<evidence type="ECO:0000313" key="5">
    <source>
        <dbReference type="Proteomes" id="UP000616885"/>
    </source>
</evidence>
<feature type="compositionally biased region" description="Low complexity" evidence="2">
    <location>
        <begin position="324"/>
        <end position="343"/>
    </location>
</feature>
<evidence type="ECO:0000259" key="3">
    <source>
        <dbReference type="Pfam" id="PF15456"/>
    </source>
</evidence>
<feature type="region of interest" description="Disordered" evidence="2">
    <location>
        <begin position="540"/>
        <end position="584"/>
    </location>
</feature>
<feature type="compositionally biased region" description="Polar residues" evidence="2">
    <location>
        <begin position="228"/>
        <end position="251"/>
    </location>
</feature>
<feature type="coiled-coil region" evidence="1">
    <location>
        <begin position="492"/>
        <end position="519"/>
    </location>
</feature>
<keyword evidence="1" id="KW-0175">Coiled coil</keyword>
<comment type="caution">
    <text evidence="4">The sequence shown here is derived from an EMBL/GenBank/DDBJ whole genome shotgun (WGS) entry which is preliminary data.</text>
</comment>
<evidence type="ECO:0000256" key="1">
    <source>
        <dbReference type="SAM" id="Coils"/>
    </source>
</evidence>
<organism evidence="4 5">
    <name type="scientific">Bionectria ochroleuca</name>
    <name type="common">Gliocladium roseum</name>
    <dbReference type="NCBI Taxonomy" id="29856"/>
    <lineage>
        <taxon>Eukaryota</taxon>
        <taxon>Fungi</taxon>
        <taxon>Dikarya</taxon>
        <taxon>Ascomycota</taxon>
        <taxon>Pezizomycotina</taxon>
        <taxon>Sordariomycetes</taxon>
        <taxon>Hypocreomycetidae</taxon>
        <taxon>Hypocreales</taxon>
        <taxon>Bionectriaceae</taxon>
        <taxon>Clonostachys</taxon>
    </lineage>
</organism>
<sequence length="733" mass="80104">MAHIAACMAGNRSSISLQTIARSESNTNSPRGESANALQLWLAHAFAPVENAAGTGAAKKIPILPRETQLPVLNSNKALDPEKAYAFAMAQKVNRSERQAGSTGQRSGASSSMSMRRRKPSMPDIEPSPNFIDIDKPMDSPTIPGRPPLHERSNSAPGGDGKEPIERKPRIYHQLESDESAASRTKPIEKKRSVSNRRGASPKRLAPIVIPQFVSKPRRLLSKRSFSHLRSGSVSEESLRSNQLTQQSNGRSPPTPPTASATDLTSPYSAATPQSAATPHSARLNPLLTKPLPTPMSAPASQSQWASSRPWAEVSTPAPVVEEPAPQSASQPAVPSKSHPTSSPHHRRGASESIMDRGRPRKRTSSRNKNGSEPRQSVAVPEETITQTTFDKLPSGSRPEHAAANMTTSQAGSLQRQALRQAMQFEVLSAGDVEALSKELHRLDERTQYLRNTYNSIRAGRRNLQERICQFHRIARVAKYSCDTMLKQEEALADLDACIDEWVNKLERAEDRRTRIRQKLLEHVAAAAIMSIPDLVKTTVTEGSDDTSEQAAENHTPTLHGIFTPPRSPSRNGSPASSASPPRLAAHVPSTILEQPVVEAEEEESFNETQVQASSASVVSTSSKREEIQSIRVYAGDDIYTLLADVESEMTKMRHSVNEAIREALPETEPTSELEHDRSAELLCGLEELTIPDLVGRRRSLSSPLPNSPPAPPPPIKDFPIKKRYSRDVSSML</sequence>
<dbReference type="InterPro" id="IPR029191">
    <property type="entry name" value="Uds1"/>
</dbReference>
<name>A0A8H7NG83_BIOOC</name>
<feature type="compositionally biased region" description="Pro residues" evidence="2">
    <location>
        <begin position="706"/>
        <end position="717"/>
    </location>
</feature>
<feature type="compositionally biased region" description="Low complexity" evidence="2">
    <location>
        <begin position="258"/>
        <end position="267"/>
    </location>
</feature>
<feature type="compositionally biased region" description="Basic residues" evidence="2">
    <location>
        <begin position="216"/>
        <end position="227"/>
    </location>
</feature>
<feature type="compositionally biased region" description="Low complexity" evidence="2">
    <location>
        <begin position="569"/>
        <end position="584"/>
    </location>
</feature>
<accession>A0A8H7NG83</accession>
<feature type="region of interest" description="Disordered" evidence="2">
    <location>
        <begin position="695"/>
        <end position="733"/>
    </location>
</feature>
<feature type="compositionally biased region" description="Low complexity" evidence="2">
    <location>
        <begin position="101"/>
        <end position="114"/>
    </location>
</feature>
<dbReference type="EMBL" id="JADCTT010000003">
    <property type="protein sequence ID" value="KAF9755106.1"/>
    <property type="molecule type" value="Genomic_DNA"/>
</dbReference>
<gene>
    <name evidence="4" type="ORF">IM811_010547</name>
</gene>
<dbReference type="Pfam" id="PF15456">
    <property type="entry name" value="Uds1"/>
    <property type="match status" value="1"/>
</dbReference>
<feature type="compositionally biased region" description="Polar residues" evidence="2">
    <location>
        <begin position="405"/>
        <end position="415"/>
    </location>
</feature>
<evidence type="ECO:0000313" key="4">
    <source>
        <dbReference type="EMBL" id="KAF9755106.1"/>
    </source>
</evidence>
<feature type="compositionally biased region" description="Low complexity" evidence="2">
    <location>
        <begin position="284"/>
        <end position="312"/>
    </location>
</feature>
<reference evidence="4" key="1">
    <citation type="submission" date="2020-10" db="EMBL/GenBank/DDBJ databases">
        <title>High-Quality Genome Resource of Clonostachys rosea strain S41 by Oxford Nanopore Long-Read Sequencing.</title>
        <authorList>
            <person name="Wang H."/>
        </authorList>
    </citation>
    <scope>NUCLEOTIDE SEQUENCE</scope>
    <source>
        <strain evidence="4">S41</strain>
    </source>
</reference>
<dbReference type="Proteomes" id="UP000616885">
    <property type="component" value="Unassembled WGS sequence"/>
</dbReference>
<dbReference type="AlphaFoldDB" id="A0A8H7NG83"/>
<proteinExistence type="predicted"/>
<protein>
    <recommendedName>
        <fullName evidence="3">Up-regulated during septation protein 1 domain-containing protein</fullName>
    </recommendedName>
</protein>
<feature type="compositionally biased region" description="Polar residues" evidence="2">
    <location>
        <begin position="268"/>
        <end position="278"/>
    </location>
</feature>
<evidence type="ECO:0000256" key="2">
    <source>
        <dbReference type="SAM" id="MobiDB-lite"/>
    </source>
</evidence>